<name>A0AA37NZR8_9BACT</name>
<protein>
    <submittedName>
        <fullName evidence="1">Uncharacterized protein</fullName>
    </submittedName>
</protein>
<proteinExistence type="predicted"/>
<dbReference type="RefSeq" id="WP_122339006.1">
    <property type="nucleotide sequence ID" value="NZ_BQNZ01000003.1"/>
</dbReference>
<sequence>MEFRDLQIEYGVAKEDFPEWYKRYRVFLHEQAELKHIEMILKYGDGTPPMTHEEAYDILSCTGIFHDFCTDEYEQEEVTEQFVAMCNGY</sequence>
<dbReference type="AlphaFoldDB" id="A0AA37NZR8"/>
<comment type="caution">
    <text evidence="1">The sequence shown here is derived from an EMBL/GenBank/DDBJ whole genome shotgun (WGS) entry which is preliminary data.</text>
</comment>
<evidence type="ECO:0000313" key="1">
    <source>
        <dbReference type="EMBL" id="GKH73474.1"/>
    </source>
</evidence>
<gene>
    <name evidence="1" type="ORF">CE91St3_33370</name>
</gene>
<reference evidence="1" key="1">
    <citation type="submission" date="2022-01" db="EMBL/GenBank/DDBJ databases">
        <title>Novel bile acid biosynthetic pathways are enriched in the microbiome of centenarians.</title>
        <authorList>
            <person name="Sato Y."/>
            <person name="Atarashi K."/>
            <person name="Plichta R.D."/>
            <person name="Arai Y."/>
            <person name="Sasajima S."/>
            <person name="Kearney M.S."/>
            <person name="Suda W."/>
            <person name="Takeshita K."/>
            <person name="Sasaki T."/>
            <person name="Okamoto S."/>
            <person name="Skelly N.A."/>
            <person name="Okamura Y."/>
            <person name="Vlamakis H."/>
            <person name="Li Y."/>
            <person name="Tanoue T."/>
            <person name="Takei H."/>
            <person name="Nittono H."/>
            <person name="Narushima S."/>
            <person name="Irie J."/>
            <person name="Itoh H."/>
            <person name="Moriya K."/>
            <person name="Sugiura Y."/>
            <person name="Suematsu M."/>
            <person name="Moritoki N."/>
            <person name="Shibata S."/>
            <person name="Littman R.D."/>
            <person name="Fischbach A.M."/>
            <person name="Uwamino Y."/>
            <person name="Inoue T."/>
            <person name="Honda A."/>
            <person name="Hattori M."/>
            <person name="Murai T."/>
            <person name="Xavier J.R."/>
            <person name="Hirose N."/>
            <person name="Honda K."/>
        </authorList>
    </citation>
    <scope>NUCLEOTIDE SEQUENCE</scope>
    <source>
        <strain evidence="1">CE91-St3</strain>
    </source>
</reference>
<evidence type="ECO:0000313" key="2">
    <source>
        <dbReference type="Proteomes" id="UP001055114"/>
    </source>
</evidence>
<dbReference type="EMBL" id="BQNZ01000003">
    <property type="protein sequence ID" value="GKH73474.1"/>
    <property type="molecule type" value="Genomic_DNA"/>
</dbReference>
<accession>A0AA37NZR8</accession>
<dbReference type="Proteomes" id="UP001055114">
    <property type="component" value="Unassembled WGS sequence"/>
</dbReference>
<organism evidence="1 2">
    <name type="scientific">Parabacteroides merdae</name>
    <dbReference type="NCBI Taxonomy" id="46503"/>
    <lineage>
        <taxon>Bacteria</taxon>
        <taxon>Pseudomonadati</taxon>
        <taxon>Bacteroidota</taxon>
        <taxon>Bacteroidia</taxon>
        <taxon>Bacteroidales</taxon>
        <taxon>Tannerellaceae</taxon>
        <taxon>Parabacteroides</taxon>
    </lineage>
</organism>